<evidence type="ECO:0000313" key="3">
    <source>
        <dbReference type="Proteomes" id="UP001175000"/>
    </source>
</evidence>
<sequence>MVDPTTNKLVLVNFGTAIRRGRFSHNQDGVLHDSGDRPQPGREEGRDANDLAMLSNDDVAAVIALVYELVTRSPADDTEWSNTPLKGTTFGQALIVDRDAFFHQPSIPDHVLRQSWTAHLNVFPRQSAWLVDPEAALREPWVAHPEALFGRPADDYRATLVDWVKRRRTKNGHHDRDDKCTPQVFTFPDHMPMPDAEEVRGLVNDQTAAPWKFLRRDAIRTHRVVVADWVRPATVALDRSRTLLATSLYLDENPRPKAKSTAKRKAVAKGETPLLKAKKTAKETVAKSDGPKQEATRTAKNGQEQGSSKESTQPAESAIRNVGGIAKGETELAI</sequence>
<protein>
    <submittedName>
        <fullName evidence="2">Uncharacterized protein</fullName>
    </submittedName>
</protein>
<feature type="compositionally biased region" description="Polar residues" evidence="1">
    <location>
        <begin position="298"/>
        <end position="315"/>
    </location>
</feature>
<name>A0AA39WQ03_9PEZI</name>
<evidence type="ECO:0000313" key="2">
    <source>
        <dbReference type="EMBL" id="KAK0619458.1"/>
    </source>
</evidence>
<dbReference type="AlphaFoldDB" id="A0AA39WQ03"/>
<dbReference type="Proteomes" id="UP001175000">
    <property type="component" value="Unassembled WGS sequence"/>
</dbReference>
<feature type="region of interest" description="Disordered" evidence="1">
    <location>
        <begin position="25"/>
        <end position="47"/>
    </location>
</feature>
<organism evidence="2 3">
    <name type="scientific">Immersiella caudata</name>
    <dbReference type="NCBI Taxonomy" id="314043"/>
    <lineage>
        <taxon>Eukaryota</taxon>
        <taxon>Fungi</taxon>
        <taxon>Dikarya</taxon>
        <taxon>Ascomycota</taxon>
        <taxon>Pezizomycotina</taxon>
        <taxon>Sordariomycetes</taxon>
        <taxon>Sordariomycetidae</taxon>
        <taxon>Sordariales</taxon>
        <taxon>Lasiosphaeriaceae</taxon>
        <taxon>Immersiella</taxon>
    </lineage>
</organism>
<evidence type="ECO:0000256" key="1">
    <source>
        <dbReference type="SAM" id="MobiDB-lite"/>
    </source>
</evidence>
<keyword evidence="3" id="KW-1185">Reference proteome</keyword>
<proteinExistence type="predicted"/>
<feature type="compositionally biased region" description="Basic and acidic residues" evidence="1">
    <location>
        <begin position="280"/>
        <end position="297"/>
    </location>
</feature>
<feature type="region of interest" description="Disordered" evidence="1">
    <location>
        <begin position="254"/>
        <end position="334"/>
    </location>
</feature>
<feature type="compositionally biased region" description="Basic and acidic residues" evidence="1">
    <location>
        <begin position="30"/>
        <end position="47"/>
    </location>
</feature>
<reference evidence="2" key="1">
    <citation type="submission" date="2023-06" db="EMBL/GenBank/DDBJ databases">
        <title>Genome-scale phylogeny and comparative genomics of the fungal order Sordariales.</title>
        <authorList>
            <consortium name="Lawrence Berkeley National Laboratory"/>
            <person name="Hensen N."/>
            <person name="Bonometti L."/>
            <person name="Westerberg I."/>
            <person name="Brannstrom I.O."/>
            <person name="Guillou S."/>
            <person name="Cros-Aarteil S."/>
            <person name="Calhoun S."/>
            <person name="Haridas S."/>
            <person name="Kuo A."/>
            <person name="Mondo S."/>
            <person name="Pangilinan J."/>
            <person name="Riley R."/>
            <person name="Labutti K."/>
            <person name="Andreopoulos B."/>
            <person name="Lipzen A."/>
            <person name="Chen C."/>
            <person name="Yanf M."/>
            <person name="Daum C."/>
            <person name="Ng V."/>
            <person name="Clum A."/>
            <person name="Steindorff A."/>
            <person name="Ohm R."/>
            <person name="Martin F."/>
            <person name="Silar P."/>
            <person name="Natvig D."/>
            <person name="Lalanne C."/>
            <person name="Gautier V."/>
            <person name="Ament-Velasquez S.L."/>
            <person name="Kruys A."/>
            <person name="Hutchinson M.I."/>
            <person name="Powell A.J."/>
            <person name="Barry K."/>
            <person name="Miller A.N."/>
            <person name="Grigoriev I.V."/>
            <person name="Debuchy R."/>
            <person name="Gladieux P."/>
            <person name="Thoren M.H."/>
            <person name="Johannesson H."/>
        </authorList>
    </citation>
    <scope>NUCLEOTIDE SEQUENCE</scope>
    <source>
        <strain evidence="2">CBS 606.72</strain>
    </source>
</reference>
<accession>A0AA39WQ03</accession>
<dbReference type="EMBL" id="JAULSU010000004">
    <property type="protein sequence ID" value="KAK0619458.1"/>
    <property type="molecule type" value="Genomic_DNA"/>
</dbReference>
<feature type="compositionally biased region" description="Basic residues" evidence="1">
    <location>
        <begin position="256"/>
        <end position="267"/>
    </location>
</feature>
<gene>
    <name evidence="2" type="ORF">B0T14DRAFT_603265</name>
</gene>
<comment type="caution">
    <text evidence="2">The sequence shown here is derived from an EMBL/GenBank/DDBJ whole genome shotgun (WGS) entry which is preliminary data.</text>
</comment>